<gene>
    <name evidence="2" type="ORF">TEA_013739</name>
</gene>
<organism evidence="2 3">
    <name type="scientific">Camellia sinensis var. sinensis</name>
    <name type="common">China tea</name>
    <dbReference type="NCBI Taxonomy" id="542762"/>
    <lineage>
        <taxon>Eukaryota</taxon>
        <taxon>Viridiplantae</taxon>
        <taxon>Streptophyta</taxon>
        <taxon>Embryophyta</taxon>
        <taxon>Tracheophyta</taxon>
        <taxon>Spermatophyta</taxon>
        <taxon>Magnoliopsida</taxon>
        <taxon>eudicotyledons</taxon>
        <taxon>Gunneridae</taxon>
        <taxon>Pentapetalae</taxon>
        <taxon>asterids</taxon>
        <taxon>Ericales</taxon>
        <taxon>Theaceae</taxon>
        <taxon>Camellia</taxon>
    </lineage>
</organism>
<dbReference type="EMBL" id="SDRB02000227">
    <property type="protein sequence ID" value="THG23650.1"/>
    <property type="molecule type" value="Genomic_DNA"/>
</dbReference>
<dbReference type="PANTHER" id="PTHR13271:SF91">
    <property type="entry name" value="PROTEIN SET DOMAIN GROUP 40"/>
    <property type="match status" value="1"/>
</dbReference>
<protein>
    <submittedName>
        <fullName evidence="2">Uncharacterized protein</fullName>
    </submittedName>
</protein>
<proteinExistence type="predicted"/>
<dbReference type="Gene3D" id="3.90.1410.10">
    <property type="entry name" value="set domain protein methyltransferase, domain 1"/>
    <property type="match status" value="1"/>
</dbReference>
<accession>A0A4S4F2E0</accession>
<evidence type="ECO:0000313" key="2">
    <source>
        <dbReference type="EMBL" id="THG23650.1"/>
    </source>
</evidence>
<dbReference type="SUPFAM" id="SSF82199">
    <property type="entry name" value="SET domain"/>
    <property type="match status" value="1"/>
</dbReference>
<sequence>MEQEEEEAGSLESLLKWAAEIGISDSPSSNRPLSSSSTSSSSSCLGQSLSVSQFPDSGGRGLAAVRDLRKGELILRVNDAIWAAQKAKLKAEFDLKEAISLMKELKLKRRLLTFTAWLWAFASISSRTLHAPWDNAGCLCLVGYLFNYAAPGEKDFGSEDPLSRRTQVVGEMPLPCK</sequence>
<dbReference type="Proteomes" id="UP000306102">
    <property type="component" value="Unassembled WGS sequence"/>
</dbReference>
<keyword evidence="3" id="KW-1185">Reference proteome</keyword>
<name>A0A4S4F2E0_CAMSN</name>
<dbReference type="STRING" id="542762.A0A4S4F2E0"/>
<evidence type="ECO:0000256" key="1">
    <source>
        <dbReference type="SAM" id="MobiDB-lite"/>
    </source>
</evidence>
<dbReference type="AlphaFoldDB" id="A0A4S4F2E0"/>
<dbReference type="InterPro" id="IPR050600">
    <property type="entry name" value="SETD3_SETD6_MTase"/>
</dbReference>
<dbReference type="InterPro" id="IPR046341">
    <property type="entry name" value="SET_dom_sf"/>
</dbReference>
<reference evidence="2 3" key="1">
    <citation type="journal article" date="2018" name="Proc. Natl. Acad. Sci. U.S.A.">
        <title>Draft genome sequence of Camellia sinensis var. sinensis provides insights into the evolution of the tea genome and tea quality.</title>
        <authorList>
            <person name="Wei C."/>
            <person name="Yang H."/>
            <person name="Wang S."/>
            <person name="Zhao J."/>
            <person name="Liu C."/>
            <person name="Gao L."/>
            <person name="Xia E."/>
            <person name="Lu Y."/>
            <person name="Tai Y."/>
            <person name="She G."/>
            <person name="Sun J."/>
            <person name="Cao H."/>
            <person name="Tong W."/>
            <person name="Gao Q."/>
            <person name="Li Y."/>
            <person name="Deng W."/>
            <person name="Jiang X."/>
            <person name="Wang W."/>
            <person name="Chen Q."/>
            <person name="Zhang S."/>
            <person name="Li H."/>
            <person name="Wu J."/>
            <person name="Wang P."/>
            <person name="Li P."/>
            <person name="Shi C."/>
            <person name="Zheng F."/>
            <person name="Jian J."/>
            <person name="Huang B."/>
            <person name="Shan D."/>
            <person name="Shi M."/>
            <person name="Fang C."/>
            <person name="Yue Y."/>
            <person name="Li F."/>
            <person name="Li D."/>
            <person name="Wei S."/>
            <person name="Han B."/>
            <person name="Jiang C."/>
            <person name="Yin Y."/>
            <person name="Xia T."/>
            <person name="Zhang Z."/>
            <person name="Bennetzen J.L."/>
            <person name="Zhao S."/>
            <person name="Wan X."/>
        </authorList>
    </citation>
    <scope>NUCLEOTIDE SEQUENCE [LARGE SCALE GENOMIC DNA]</scope>
    <source>
        <strain evidence="3">cv. Shuchazao</strain>
        <tissue evidence="2">Leaf</tissue>
    </source>
</reference>
<comment type="caution">
    <text evidence="2">The sequence shown here is derived from an EMBL/GenBank/DDBJ whole genome shotgun (WGS) entry which is preliminary data.</text>
</comment>
<feature type="region of interest" description="Disordered" evidence="1">
    <location>
        <begin position="24"/>
        <end position="44"/>
    </location>
</feature>
<dbReference type="PANTHER" id="PTHR13271">
    <property type="entry name" value="UNCHARACTERIZED PUTATIVE METHYLTRANSFERASE"/>
    <property type="match status" value="1"/>
</dbReference>
<dbReference type="GO" id="GO:0016279">
    <property type="term" value="F:protein-lysine N-methyltransferase activity"/>
    <property type="evidence" value="ECO:0007669"/>
    <property type="project" value="TreeGrafter"/>
</dbReference>
<evidence type="ECO:0000313" key="3">
    <source>
        <dbReference type="Proteomes" id="UP000306102"/>
    </source>
</evidence>